<dbReference type="InterPro" id="IPR001356">
    <property type="entry name" value="HD"/>
</dbReference>
<evidence type="ECO:0000313" key="13">
    <source>
        <dbReference type="RefSeq" id="NP_001161526.1"/>
    </source>
</evidence>
<evidence type="ECO:0000256" key="3">
    <source>
        <dbReference type="ARBA" id="ARBA00023125"/>
    </source>
</evidence>
<evidence type="ECO:0000256" key="5">
    <source>
        <dbReference type="ARBA" id="ARBA00023242"/>
    </source>
</evidence>
<evidence type="ECO:0000256" key="7">
    <source>
        <dbReference type="RuleBase" id="RU000682"/>
    </source>
</evidence>
<feature type="region of interest" description="Disordered" evidence="8">
    <location>
        <begin position="121"/>
        <end position="151"/>
    </location>
</feature>
<comment type="similarity">
    <text evidence="2">Belongs to the paired homeobox family.</text>
</comment>
<dbReference type="InterPro" id="IPR017970">
    <property type="entry name" value="Homeobox_CS"/>
</dbReference>
<comment type="subcellular location">
    <subcellularLocation>
        <location evidence="1 6 7">Nucleus</location>
    </subcellularLocation>
</comment>
<gene>
    <name evidence="13" type="primary">Dmbx</name>
</gene>
<feature type="compositionally biased region" description="Basic and acidic residues" evidence="8">
    <location>
        <begin position="127"/>
        <end position="149"/>
    </location>
</feature>
<evidence type="ECO:0000256" key="2">
    <source>
        <dbReference type="ARBA" id="ARBA00005733"/>
    </source>
</evidence>
<dbReference type="SUPFAM" id="SSF46689">
    <property type="entry name" value="Homeodomain-like"/>
    <property type="match status" value="1"/>
</dbReference>
<dbReference type="PROSITE" id="PS50803">
    <property type="entry name" value="OAR"/>
    <property type="match status" value="1"/>
</dbReference>
<dbReference type="OrthoDB" id="6159439at2759"/>
<dbReference type="PROSITE" id="PS00027">
    <property type="entry name" value="HOMEOBOX_1"/>
    <property type="match status" value="1"/>
</dbReference>
<dbReference type="EMBL" id="GU075974">
    <property type="protein sequence ID" value="ACY92503.1"/>
    <property type="molecule type" value="mRNA"/>
</dbReference>
<evidence type="ECO:0000259" key="10">
    <source>
        <dbReference type="PROSITE" id="PS50803"/>
    </source>
</evidence>
<feature type="DNA-binding region" description="Homeobox" evidence="6">
    <location>
        <begin position="64"/>
        <end position="123"/>
    </location>
</feature>
<feature type="domain" description="OAR" evidence="10">
    <location>
        <begin position="354"/>
        <end position="367"/>
    </location>
</feature>
<dbReference type="Pfam" id="PF03826">
    <property type="entry name" value="OAR"/>
    <property type="match status" value="1"/>
</dbReference>
<dbReference type="InterPro" id="IPR003654">
    <property type="entry name" value="OAR_dom"/>
</dbReference>
<evidence type="ECO:0000256" key="6">
    <source>
        <dbReference type="PROSITE-ProRule" id="PRU00108"/>
    </source>
</evidence>
<organism evidence="11">
    <name type="scientific">Saccoglossus kowalevskii</name>
    <name type="common">Acorn worm</name>
    <dbReference type="NCBI Taxonomy" id="10224"/>
    <lineage>
        <taxon>Eukaryota</taxon>
        <taxon>Metazoa</taxon>
        <taxon>Hemichordata</taxon>
        <taxon>Enteropneusta</taxon>
        <taxon>Harrimaniidae</taxon>
        <taxon>Saccoglossus</taxon>
    </lineage>
</organism>
<dbReference type="CTD" id="100313587"/>
<keyword evidence="12" id="KW-1185">Reference proteome</keyword>
<dbReference type="RefSeq" id="NP_001161526.1">
    <property type="nucleotide sequence ID" value="NM_001168054.1"/>
</dbReference>
<dbReference type="PANTHER" id="PTHR46639:SF2">
    <property type="entry name" value="DIENCEPHALON_MESENCEPHALON HOMEOBOX PROTEIN 1"/>
    <property type="match status" value="1"/>
</dbReference>
<dbReference type="KEGG" id="sko:100313587"/>
<evidence type="ECO:0000256" key="8">
    <source>
        <dbReference type="SAM" id="MobiDB-lite"/>
    </source>
</evidence>
<dbReference type="PANTHER" id="PTHR46639">
    <property type="entry name" value="DIENCEPHALON/MESENCEPHALON HOMEOBOX PROTEIN 1"/>
    <property type="match status" value="1"/>
</dbReference>
<dbReference type="InterPro" id="IPR052488">
    <property type="entry name" value="DMBX_homeobox"/>
</dbReference>
<protein>
    <submittedName>
        <fullName evidence="13">Diencephalon/mesencephalon homeobox</fullName>
    </submittedName>
    <submittedName>
        <fullName evidence="11">Dmbx</fullName>
    </submittedName>
</protein>
<dbReference type="SMART" id="SM00389">
    <property type="entry name" value="HOX"/>
    <property type="match status" value="1"/>
</dbReference>
<reference evidence="11" key="1">
    <citation type="submission" date="2009-10" db="EMBL/GenBank/DDBJ databases">
        <authorList>
            <person name="Freeman R.M.Jr."/>
            <person name="Wu M.M."/>
            <person name="Gerhart J.J."/>
        </authorList>
    </citation>
    <scope>NUCLEOTIDE SEQUENCE</scope>
</reference>
<name>D1LWZ7_SACKO</name>
<feature type="compositionally biased region" description="Basic and acidic residues" evidence="8">
    <location>
        <begin position="181"/>
        <end position="194"/>
    </location>
</feature>
<feature type="compositionally biased region" description="Basic and acidic residues" evidence="8">
    <location>
        <begin position="208"/>
        <end position="230"/>
    </location>
</feature>
<proteinExistence type="evidence at transcript level"/>
<dbReference type="AlphaFoldDB" id="D1LWZ7"/>
<keyword evidence="3 6" id="KW-0238">DNA-binding</keyword>
<dbReference type="GO" id="GO:0000981">
    <property type="term" value="F:DNA-binding transcription factor activity, RNA polymerase II-specific"/>
    <property type="evidence" value="ECO:0007669"/>
    <property type="project" value="InterPro"/>
</dbReference>
<evidence type="ECO:0000313" key="12">
    <source>
        <dbReference type="Proteomes" id="UP000694865"/>
    </source>
</evidence>
<dbReference type="GO" id="GO:0000977">
    <property type="term" value="F:RNA polymerase II transcription regulatory region sequence-specific DNA binding"/>
    <property type="evidence" value="ECO:0007669"/>
    <property type="project" value="TreeGrafter"/>
</dbReference>
<keyword evidence="5 6" id="KW-0539">Nucleus</keyword>
<dbReference type="GO" id="GO:0005634">
    <property type="term" value="C:nucleus"/>
    <property type="evidence" value="ECO:0007669"/>
    <property type="project" value="UniProtKB-SubCell"/>
</dbReference>
<feature type="region of interest" description="Disordered" evidence="8">
    <location>
        <begin position="177"/>
        <end position="268"/>
    </location>
</feature>
<dbReference type="FunFam" id="1.10.10.60:FF:000551">
    <property type="entry name" value="Predicted protein"/>
    <property type="match status" value="1"/>
</dbReference>
<sequence length="375" mass="42170">MQQYNGYPYNMHTLGTLSAMYSLHQQSQNHSEYHRPTSGPALTLAERLADIILEARYGGHHRKQRRSRTAFTNQQLAALEKTFAKTHYPDVVMRERLAMCTNLPEARVQVWFKNRRAKFRKQQRLKTKQEKPQTDESEKQEQDCEKMADEGAVSEANEQTLGGIEDDDQENEHSIIGNELTDEHKSTDTIEIVRTDVTNESDDDKEEEVTKKIRDHSPISEKCEGGERRSTKNSSPWPASSTAPPMFISTASTPSTSSFQPPVQTPTLSSPHAQFNILPYSPHLPMTSAAHMNINSFLRHPMHVTGPVHLLDHFSHSQGILSPTALQSGWGQSMLHPLSPGSLPLPYSTPLQNSSIESLRMRAKQHAASMNQGDV</sequence>
<dbReference type="InterPro" id="IPR009057">
    <property type="entry name" value="Homeodomain-like_sf"/>
</dbReference>
<evidence type="ECO:0000259" key="9">
    <source>
        <dbReference type="PROSITE" id="PS50071"/>
    </source>
</evidence>
<dbReference type="Proteomes" id="UP000694865">
    <property type="component" value="Unplaced"/>
</dbReference>
<reference evidence="13" key="3">
    <citation type="submission" date="2025-05" db="UniProtKB">
        <authorList>
            <consortium name="RefSeq"/>
        </authorList>
    </citation>
    <scope>IDENTIFICATION</scope>
</reference>
<dbReference type="Gene3D" id="1.10.10.60">
    <property type="entry name" value="Homeodomain-like"/>
    <property type="match status" value="1"/>
</dbReference>
<dbReference type="Pfam" id="PF00046">
    <property type="entry name" value="Homeodomain"/>
    <property type="match status" value="1"/>
</dbReference>
<dbReference type="PROSITE" id="PS50071">
    <property type="entry name" value="HOMEOBOX_2"/>
    <property type="match status" value="1"/>
</dbReference>
<feature type="domain" description="Homeobox" evidence="9">
    <location>
        <begin position="62"/>
        <end position="122"/>
    </location>
</feature>
<feature type="compositionally biased region" description="Polar residues" evidence="8">
    <location>
        <begin position="249"/>
        <end position="268"/>
    </location>
</feature>
<accession>D1LWZ7</accession>
<dbReference type="GeneID" id="100313587"/>
<dbReference type="CDD" id="cd00086">
    <property type="entry name" value="homeodomain"/>
    <property type="match status" value="1"/>
</dbReference>
<feature type="compositionally biased region" description="Low complexity" evidence="8">
    <location>
        <begin position="234"/>
        <end position="245"/>
    </location>
</feature>
<keyword evidence="4 6" id="KW-0371">Homeobox</keyword>
<evidence type="ECO:0000313" key="11">
    <source>
        <dbReference type="EMBL" id="ACY92503.1"/>
    </source>
</evidence>
<reference evidence="11" key="2">
    <citation type="submission" date="2009-11" db="EMBL/GenBank/DDBJ databases">
        <title>Axial patterning mechanisms in hemichordates and the evolution of CNS signaling centers.</title>
        <authorList>
            <person name="Pani A.M."/>
            <person name="Mullarkey E."/>
            <person name="Aronowicz J."/>
            <person name="Assimacopoulos S."/>
            <person name="Grove E.A."/>
            <person name="Lowe C.J."/>
        </authorList>
    </citation>
    <scope>NUCLEOTIDE SEQUENCE</scope>
</reference>
<evidence type="ECO:0000256" key="1">
    <source>
        <dbReference type="ARBA" id="ARBA00004123"/>
    </source>
</evidence>
<evidence type="ECO:0000256" key="4">
    <source>
        <dbReference type="ARBA" id="ARBA00023155"/>
    </source>
</evidence>